<keyword evidence="3" id="KW-1185">Reference proteome</keyword>
<proteinExistence type="predicted"/>
<dbReference type="AlphaFoldDB" id="A0A422P5A8"/>
<dbReference type="Proteomes" id="UP000283634">
    <property type="component" value="Unassembled WGS sequence"/>
</dbReference>
<dbReference type="InterPro" id="IPR025662">
    <property type="entry name" value="Sigma_54_int_dom_ATP-bd_1"/>
</dbReference>
<keyword evidence="1" id="KW-0812">Transmembrane</keyword>
<comment type="caution">
    <text evidence="2">The sequence shown here is derived from an EMBL/GenBank/DDBJ whole genome shotgun (WGS) entry which is preliminary data.</text>
</comment>
<dbReference type="PROSITE" id="PS00675">
    <property type="entry name" value="SIGMA54_INTERACT_1"/>
    <property type="match status" value="1"/>
</dbReference>
<accession>A0A422P5A8</accession>
<dbReference type="RefSeq" id="XP_029243050.1">
    <property type="nucleotide sequence ID" value="XM_029377160.1"/>
</dbReference>
<keyword evidence="1" id="KW-0472">Membrane</keyword>
<gene>
    <name evidence="2" type="ORF">TraAM80_00065</name>
</gene>
<dbReference type="GeneID" id="40323998"/>
<evidence type="ECO:0000313" key="3">
    <source>
        <dbReference type="Proteomes" id="UP000283634"/>
    </source>
</evidence>
<feature type="transmembrane region" description="Helical" evidence="1">
    <location>
        <begin position="219"/>
        <end position="239"/>
    </location>
</feature>
<dbReference type="SUPFAM" id="SSF52540">
    <property type="entry name" value="P-loop containing nucleoside triphosphate hydrolases"/>
    <property type="match status" value="1"/>
</dbReference>
<evidence type="ECO:0000313" key="2">
    <source>
        <dbReference type="EMBL" id="RNF12907.1"/>
    </source>
</evidence>
<sequence length="299" mass="32817">MTASSNPNVLHVLVVGDTGVGKTLLLRRLHQVAFPGEDALASTWGPTTGFHVEVVRNTHQQGSAFSSSGQVAAPCVAFIELGGNRNFGPSSQFPIGLMSFDGVIFVYDEQNANSAIGLSYWYDDLKSYGIVGNNGGAKVMLLEVALSPSVLNPSNVTNNLPDELLGAYLQRNVNEPSLWRRLVQKVRGSAVRWVGTSRLRVRDFQQHQGSFRVRVVVVLYYWAAKLENVLLFLVAVILFGPYQQAVRLRCPSVAESLMMISSDVRGTQTVLSCPLFDQLAFEASALEKLMLFVDSLRHD</sequence>
<keyword evidence="2" id="KW-0346">Stress response</keyword>
<dbReference type="OrthoDB" id="8954335at2759"/>
<reference evidence="2 3" key="1">
    <citation type="journal article" date="2018" name="BMC Genomics">
        <title>Genomic comparison of Trypanosoma conorhini and Trypanosoma rangeli to Trypanosoma cruzi strains of high and low virulence.</title>
        <authorList>
            <person name="Bradwell K.R."/>
            <person name="Koparde V.N."/>
            <person name="Matveyev A.V."/>
            <person name="Serrano M.G."/>
            <person name="Alves J.M."/>
            <person name="Parikh H."/>
            <person name="Huang B."/>
            <person name="Lee V."/>
            <person name="Espinosa-Alvarez O."/>
            <person name="Ortiz P.A."/>
            <person name="Costa-Martins A.G."/>
            <person name="Teixeira M.M."/>
            <person name="Buck G.A."/>
        </authorList>
    </citation>
    <scope>NUCLEOTIDE SEQUENCE [LARGE SCALE GENOMIC DNA]</scope>
    <source>
        <strain evidence="2 3">AM80</strain>
    </source>
</reference>
<name>A0A422P5A8_TRYRA</name>
<dbReference type="Gene3D" id="3.40.50.300">
    <property type="entry name" value="P-loop containing nucleotide triphosphate hydrolases"/>
    <property type="match status" value="1"/>
</dbReference>
<dbReference type="VEuPathDB" id="TriTrypDB:TRSC58_00947"/>
<protein>
    <submittedName>
        <fullName evidence="2">Putative heat shock protein HslVU, ATPase subunit HslU</fullName>
    </submittedName>
</protein>
<keyword evidence="1" id="KW-1133">Transmembrane helix</keyword>
<evidence type="ECO:0000256" key="1">
    <source>
        <dbReference type="SAM" id="Phobius"/>
    </source>
</evidence>
<organism evidence="2 3">
    <name type="scientific">Trypanosoma rangeli</name>
    <dbReference type="NCBI Taxonomy" id="5698"/>
    <lineage>
        <taxon>Eukaryota</taxon>
        <taxon>Discoba</taxon>
        <taxon>Euglenozoa</taxon>
        <taxon>Kinetoplastea</taxon>
        <taxon>Metakinetoplastina</taxon>
        <taxon>Trypanosomatida</taxon>
        <taxon>Trypanosomatidae</taxon>
        <taxon>Trypanosoma</taxon>
        <taxon>Herpetosoma</taxon>
    </lineage>
</organism>
<dbReference type="InterPro" id="IPR027417">
    <property type="entry name" value="P-loop_NTPase"/>
</dbReference>
<dbReference type="OMA" id="VETTHIP"/>
<dbReference type="EMBL" id="MKGL01000001">
    <property type="protein sequence ID" value="RNF12907.1"/>
    <property type="molecule type" value="Genomic_DNA"/>
</dbReference>